<dbReference type="Gene3D" id="3.20.20.70">
    <property type="entry name" value="Aldolase class I"/>
    <property type="match status" value="1"/>
</dbReference>
<dbReference type="InterPro" id="IPR045247">
    <property type="entry name" value="Oye-like"/>
</dbReference>
<dbReference type="CDD" id="cd02933">
    <property type="entry name" value="OYE_like_FMN"/>
    <property type="match status" value="1"/>
</dbReference>
<dbReference type="PANTHER" id="PTHR22893">
    <property type="entry name" value="NADH OXIDOREDUCTASE-RELATED"/>
    <property type="match status" value="1"/>
</dbReference>
<dbReference type="RefSeq" id="WP_186405225.1">
    <property type="nucleotide sequence ID" value="NZ_FLQX01000001.1"/>
</dbReference>
<dbReference type="GO" id="GO:0005829">
    <property type="term" value="C:cytosol"/>
    <property type="evidence" value="ECO:0007669"/>
    <property type="project" value="TreeGrafter"/>
</dbReference>
<organism evidence="5 6">
    <name type="scientific">Candidatus Accumulibacter aalborgensis</name>
    <dbReference type="NCBI Taxonomy" id="1860102"/>
    <lineage>
        <taxon>Bacteria</taxon>
        <taxon>Pseudomonadati</taxon>
        <taxon>Pseudomonadota</taxon>
        <taxon>Betaproteobacteria</taxon>
        <taxon>Candidatus Accumulibacter</taxon>
    </lineage>
</organism>
<dbReference type="FunFam" id="3.20.20.70:FF:000059">
    <property type="entry name" value="N-ethylmaleimide reductase, FMN-linked"/>
    <property type="match status" value="1"/>
</dbReference>
<evidence type="ECO:0000256" key="2">
    <source>
        <dbReference type="ARBA" id="ARBA00005979"/>
    </source>
</evidence>
<evidence type="ECO:0000259" key="4">
    <source>
        <dbReference type="Pfam" id="PF00724"/>
    </source>
</evidence>
<dbReference type="GO" id="GO:0016628">
    <property type="term" value="F:oxidoreductase activity, acting on the CH-CH group of donors, NAD or NADP as acceptor"/>
    <property type="evidence" value="ECO:0007669"/>
    <property type="project" value="UniProtKB-ARBA"/>
</dbReference>
<dbReference type="PANTHER" id="PTHR22893:SF98">
    <property type="entry name" value="OXIDOREDUCTASE"/>
    <property type="match status" value="1"/>
</dbReference>
<evidence type="ECO:0000313" key="6">
    <source>
        <dbReference type="Proteomes" id="UP000199169"/>
    </source>
</evidence>
<gene>
    <name evidence="5" type="primary">nemA</name>
    <name evidence="5" type="ORF">ACCAA_10031</name>
</gene>
<evidence type="ECO:0000256" key="3">
    <source>
        <dbReference type="ARBA" id="ARBA00023002"/>
    </source>
</evidence>
<sequence>MSVAQHSNADVSVLPDLFQPYQMGPLTLANRLVMAPLTRSRALPGDVPGPLAVTYYAQRASAGLIISEASQVSPQGKGYIQTPGIYSAEQVAGWKRVTDAVHARGGKIVVQLWHVGRISHPDLQEGGALPVGPSAVTPKGWVFTGRGREEMVTPRALELAELPGIVAAYRHAAENAQAAGFDGVEIHSANGYLLDQFLRDKTNRRTDPYGGTIENRARLLLEVTDAILEVWEKARVGVRLSPMSTVNDIDDSNPEPVFTHVVQELAQRDIGFLHLIEGVTGGPRLPGRPTDFDLGKLRRLFPNTYIANNGYTRAMAIEARASNHADLIAFGKPFISNPDLVERLRRNAPLNALDADTLYGGDQHGYTDYPFLDTAA</sequence>
<feature type="domain" description="NADH:flavin oxidoreductase/NADH oxidase N-terminal" evidence="4">
    <location>
        <begin position="16"/>
        <end position="351"/>
    </location>
</feature>
<evidence type="ECO:0000256" key="1">
    <source>
        <dbReference type="ARBA" id="ARBA00001917"/>
    </source>
</evidence>
<name>A0A1A8XGL3_9PROT</name>
<dbReference type="InterPro" id="IPR001155">
    <property type="entry name" value="OxRdtase_FMN_N"/>
</dbReference>
<protein>
    <submittedName>
        <fullName evidence="5">N-ethylmaleimide reductase</fullName>
        <ecNumber evidence="5">1.-.-.-</ecNumber>
    </submittedName>
</protein>
<dbReference type="SUPFAM" id="SSF51395">
    <property type="entry name" value="FMN-linked oxidoreductases"/>
    <property type="match status" value="1"/>
</dbReference>
<accession>A0A1A8XGL3</accession>
<comment type="similarity">
    <text evidence="2">Belongs to the NADH:flavin oxidoreductase/NADH oxidase family.</text>
</comment>
<keyword evidence="6" id="KW-1185">Reference proteome</keyword>
<dbReference type="STRING" id="1860102.ACCAA_10031"/>
<dbReference type="Proteomes" id="UP000199169">
    <property type="component" value="Unassembled WGS sequence"/>
</dbReference>
<dbReference type="EC" id="1.-.-.-" evidence="5"/>
<dbReference type="AlphaFoldDB" id="A0A1A8XGL3"/>
<dbReference type="GO" id="GO:0010181">
    <property type="term" value="F:FMN binding"/>
    <property type="evidence" value="ECO:0007669"/>
    <property type="project" value="InterPro"/>
</dbReference>
<reference evidence="5 6" key="1">
    <citation type="submission" date="2016-06" db="EMBL/GenBank/DDBJ databases">
        <authorList>
            <person name="Kjaerup R.B."/>
            <person name="Dalgaard T.S."/>
            <person name="Juul-Madsen H.R."/>
        </authorList>
    </citation>
    <scope>NUCLEOTIDE SEQUENCE [LARGE SCALE GENOMIC DNA]</scope>
    <source>
        <strain evidence="5">3</strain>
    </source>
</reference>
<keyword evidence="3 5" id="KW-0560">Oxidoreductase</keyword>
<evidence type="ECO:0000313" key="5">
    <source>
        <dbReference type="EMBL" id="SBT03078.1"/>
    </source>
</evidence>
<dbReference type="EMBL" id="FLQX01000001">
    <property type="protein sequence ID" value="SBT03078.1"/>
    <property type="molecule type" value="Genomic_DNA"/>
</dbReference>
<proteinExistence type="inferred from homology"/>
<comment type="cofactor">
    <cofactor evidence="1">
        <name>FMN</name>
        <dbReference type="ChEBI" id="CHEBI:58210"/>
    </cofactor>
</comment>
<dbReference type="InterPro" id="IPR013785">
    <property type="entry name" value="Aldolase_TIM"/>
</dbReference>
<dbReference type="Pfam" id="PF00724">
    <property type="entry name" value="Oxidored_FMN"/>
    <property type="match status" value="1"/>
</dbReference>